<name>A0A6P8BEF4_PYRGI</name>
<dbReference type="Gene3D" id="6.10.110.10">
    <property type="match status" value="1"/>
</dbReference>
<keyword evidence="7" id="KW-1185">Reference proteome</keyword>
<sequence>MSDDNNKDLDGMPIEAMSDAQDRTDDAIDPACESHSDATIQASNPEYDVVDAINHLDTSFPEAGPDTFGGFFSSRANVAAATIGVLGVTVVAVPSLVALPVLGLGGFGALGPIAGSIAAGAQSAMGSVVAPSLFATLQSAAMGGYGAAAVLGTFQAVGGITAASSAAYLARSNSDTAQQDQPPESEDPNTTEQEEPLDT</sequence>
<evidence type="ECO:0000256" key="3">
    <source>
        <dbReference type="ARBA" id="ARBA00022692"/>
    </source>
</evidence>
<evidence type="ECO:0000256" key="2">
    <source>
        <dbReference type="ARBA" id="ARBA00007262"/>
    </source>
</evidence>
<dbReference type="RefSeq" id="XP_030985565.1">
    <property type="nucleotide sequence ID" value="XM_031124434.1"/>
</dbReference>
<accession>A0A6P8BEF4</accession>
<keyword evidence="5" id="KW-0472">Membrane</keyword>
<reference evidence="8" key="1">
    <citation type="journal article" date="2019" name="Mol. Biol. Evol.">
        <title>Blast fungal genomes show frequent chromosomal changes, gene gains and losses, and effector gene turnover.</title>
        <authorList>
            <person name="Gomez Luciano L.B."/>
            <person name="Jason Tsai I."/>
            <person name="Chuma I."/>
            <person name="Tosa Y."/>
            <person name="Chen Y.H."/>
            <person name="Li J.Y."/>
            <person name="Li M.Y."/>
            <person name="Jade Lu M.Y."/>
            <person name="Nakayashiki H."/>
            <person name="Li W.H."/>
        </authorList>
    </citation>
    <scope>NUCLEOTIDE SEQUENCE</scope>
    <source>
        <strain evidence="8">NI907</strain>
    </source>
</reference>
<dbReference type="AlphaFoldDB" id="A0A6P8BEF4"/>
<evidence type="ECO:0000256" key="5">
    <source>
        <dbReference type="ARBA" id="ARBA00023136"/>
    </source>
</evidence>
<dbReference type="GeneID" id="41959343"/>
<gene>
    <name evidence="8" type="ORF">PgNI_04387</name>
</gene>
<dbReference type="PANTHER" id="PTHR16932">
    <property type="entry name" value="INTERFERON ALPHA-INDUCIBLE PROTEIN 27"/>
    <property type="match status" value="1"/>
</dbReference>
<dbReference type="GO" id="GO:0016020">
    <property type="term" value="C:membrane"/>
    <property type="evidence" value="ECO:0007669"/>
    <property type="project" value="UniProtKB-SubCell"/>
</dbReference>
<dbReference type="PANTHER" id="PTHR16932:SF18">
    <property type="entry name" value="INTERFERON, ALPHA-INDUCIBLE PROTEIN 27-LIKE 2"/>
    <property type="match status" value="1"/>
</dbReference>
<evidence type="ECO:0000256" key="6">
    <source>
        <dbReference type="SAM" id="MobiDB-lite"/>
    </source>
</evidence>
<dbReference type="Proteomes" id="UP000515153">
    <property type="component" value="Unplaced"/>
</dbReference>
<comment type="similarity">
    <text evidence="2">Belongs to the IFI6/IFI27 family.</text>
</comment>
<keyword evidence="4" id="KW-1133">Transmembrane helix</keyword>
<evidence type="ECO:0000313" key="8">
    <source>
        <dbReference type="RefSeq" id="XP_030985565.1"/>
    </source>
</evidence>
<dbReference type="InterPro" id="IPR038213">
    <property type="entry name" value="IFI6/IFI27-like_sf"/>
</dbReference>
<comment type="subcellular location">
    <subcellularLocation>
        <location evidence="1">Membrane</location>
        <topology evidence="1">Multi-pass membrane protein</topology>
    </subcellularLocation>
</comment>
<feature type="compositionally biased region" description="Polar residues" evidence="6">
    <location>
        <begin position="171"/>
        <end position="182"/>
    </location>
</feature>
<organism evidence="7 8">
    <name type="scientific">Pyricularia grisea</name>
    <name type="common">Crabgrass-specific blast fungus</name>
    <name type="synonym">Magnaporthe grisea</name>
    <dbReference type="NCBI Taxonomy" id="148305"/>
    <lineage>
        <taxon>Eukaryota</taxon>
        <taxon>Fungi</taxon>
        <taxon>Dikarya</taxon>
        <taxon>Ascomycota</taxon>
        <taxon>Pezizomycotina</taxon>
        <taxon>Sordariomycetes</taxon>
        <taxon>Sordariomycetidae</taxon>
        <taxon>Magnaporthales</taxon>
        <taxon>Pyriculariaceae</taxon>
        <taxon>Pyricularia</taxon>
    </lineage>
</organism>
<feature type="region of interest" description="Disordered" evidence="6">
    <location>
        <begin position="171"/>
        <end position="199"/>
    </location>
</feature>
<proteinExistence type="inferred from homology"/>
<keyword evidence="3" id="KW-0812">Transmembrane</keyword>
<evidence type="ECO:0000256" key="4">
    <source>
        <dbReference type="ARBA" id="ARBA00022989"/>
    </source>
</evidence>
<protein>
    <submittedName>
        <fullName evidence="8">Uncharacterized protein</fullName>
    </submittedName>
</protein>
<reference evidence="8" key="3">
    <citation type="submission" date="2025-08" db="UniProtKB">
        <authorList>
            <consortium name="RefSeq"/>
        </authorList>
    </citation>
    <scope>IDENTIFICATION</scope>
    <source>
        <strain evidence="8">NI907</strain>
    </source>
</reference>
<evidence type="ECO:0000313" key="7">
    <source>
        <dbReference type="Proteomes" id="UP000515153"/>
    </source>
</evidence>
<dbReference type="InterPro" id="IPR009311">
    <property type="entry name" value="IFI6/IFI27-like"/>
</dbReference>
<evidence type="ECO:0000256" key="1">
    <source>
        <dbReference type="ARBA" id="ARBA00004141"/>
    </source>
</evidence>
<reference evidence="8" key="2">
    <citation type="submission" date="2019-10" db="EMBL/GenBank/DDBJ databases">
        <authorList>
            <consortium name="NCBI Genome Project"/>
        </authorList>
    </citation>
    <scope>NUCLEOTIDE SEQUENCE</scope>
    <source>
        <strain evidence="8">NI907</strain>
    </source>
</reference>
<feature type="compositionally biased region" description="Acidic residues" evidence="6">
    <location>
        <begin position="183"/>
        <end position="199"/>
    </location>
</feature>
<dbReference type="KEGG" id="pgri:PgNI_04387"/>